<keyword evidence="11 15" id="KW-0067">ATP-binding</keyword>
<dbReference type="InterPro" id="IPR040442">
    <property type="entry name" value="Pyrv_kinase-like_dom_sf"/>
</dbReference>
<dbReference type="GO" id="GO:0046872">
    <property type="term" value="F:metal ion binding"/>
    <property type="evidence" value="ECO:0007669"/>
    <property type="project" value="UniProtKB-KW"/>
</dbReference>
<dbReference type="AlphaFoldDB" id="A0A0G1U360"/>
<accession>A0A0G1U360</accession>
<dbReference type="GO" id="GO:0008986">
    <property type="term" value="F:pyruvate, water dikinase activity"/>
    <property type="evidence" value="ECO:0007669"/>
    <property type="project" value="UniProtKB-EC"/>
</dbReference>
<dbReference type="GO" id="GO:0005524">
    <property type="term" value="F:ATP binding"/>
    <property type="evidence" value="ECO:0007669"/>
    <property type="project" value="UniProtKB-KW"/>
</dbReference>
<comment type="cofactor">
    <cofactor evidence="1 15">
        <name>Mg(2+)</name>
        <dbReference type="ChEBI" id="CHEBI:18420"/>
    </cofactor>
</comment>
<evidence type="ECO:0000256" key="12">
    <source>
        <dbReference type="ARBA" id="ARBA00022842"/>
    </source>
</evidence>
<feature type="domain" description="PEP-utilising enzyme mobile" evidence="16">
    <location>
        <begin position="365"/>
        <end position="435"/>
    </location>
</feature>
<evidence type="ECO:0000256" key="10">
    <source>
        <dbReference type="ARBA" id="ARBA00022777"/>
    </source>
</evidence>
<feature type="domain" description="Pyruvate phosphate dikinase AMP/ATP-binding" evidence="17">
    <location>
        <begin position="18"/>
        <end position="324"/>
    </location>
</feature>
<dbReference type="InterPro" id="IPR018274">
    <property type="entry name" value="PEP_util_AS"/>
</dbReference>
<comment type="caution">
    <text evidence="19">The sequence shown here is derived from an EMBL/GenBank/DDBJ whole genome shotgun (WGS) entry which is preliminary data.</text>
</comment>
<gene>
    <name evidence="19" type="ORF">UX85_C0007G0060</name>
</gene>
<evidence type="ECO:0000259" key="17">
    <source>
        <dbReference type="Pfam" id="PF01326"/>
    </source>
</evidence>
<dbReference type="NCBIfam" id="NF005057">
    <property type="entry name" value="PRK06464.1"/>
    <property type="match status" value="1"/>
</dbReference>
<keyword evidence="8 15" id="KW-0479">Metal-binding</keyword>
<evidence type="ECO:0000256" key="14">
    <source>
        <dbReference type="ARBA" id="ARBA00047700"/>
    </source>
</evidence>
<dbReference type="InterPro" id="IPR013815">
    <property type="entry name" value="ATP_grasp_subdomain_1"/>
</dbReference>
<dbReference type="PATRIC" id="fig|1618371.3.peg.976"/>
<organism evidence="19 20">
    <name type="scientific">Candidatus Beckwithbacteria bacterium GW2011_GWB1_47_15</name>
    <dbReference type="NCBI Taxonomy" id="1618371"/>
    <lineage>
        <taxon>Bacteria</taxon>
        <taxon>Candidatus Beckwithiibacteriota</taxon>
    </lineage>
</organism>
<dbReference type="PIRSF" id="PIRSF000854">
    <property type="entry name" value="PEP_synthase"/>
    <property type="match status" value="1"/>
</dbReference>
<evidence type="ECO:0000256" key="2">
    <source>
        <dbReference type="ARBA" id="ARBA00002988"/>
    </source>
</evidence>
<sequence length="774" mass="85026">MPEKFVIDFKNVDKESVALVGGKGANLGEMAKAGLPVPPGFIVTAPAYFEVIDQNNLKDKIKAILSDVDVDNPKSLNSASVRVKQLILTAKIPDDLALTIIKAYLKLGRGIKHTLVAVRSSATAEDLPDASFAGQQETFLNVSGEANVVQKVRACWASLFEPRAIFYREQKGFDHFSVGIAVPVQTMIQAQVSGIMFTVNPVTNDKNQVVIEAIWGLGEKIVQGAYTPDHYLIQKQTWKILQKQVNPQKRQLVLSRGQNREVKVKVNLQKQAKLTDDQIVKLAKLGHQIQRHYFFPQDIEWAISGGKIYIVQSRAVTTFKPPDKNKKKLPPGDLKLILTGDPASPGLATGYVKKLKNAKQIDRLSQGEILVSDMTTPDFVPAMKKAAAIVTNQGGQTSHAAIVSRELGIPCVVGTATATKTLKTGTVVTVDGTSGKIFAGGKISKTKTLAPPKTAPVMAKNQSASGRKKAYQKLFAADLTQTATKIYVNLAEPDLAESVAQKNVDGVGLLRAEFMIAQGGVHPKKLIQDQKQEQFIVNLVEGLKKFTQAFYPRPVVYRATDFKTNEYAHLTGGQAFEPEEENPMLGYRGAFRYLADEAVFDLELEAIKRVRNKLGLTNLWLMIPFVRSVAELTRVKRLIVSQNLIRSPSFKLWMMVEIPLNVILLEDFIKVGLDGVSIGTNDLTMLMLGVDRDNAEVASLYDETNPAVLWALKKTIVTCQKHHLTSSVCGQAPSTYPDLTEKLVSWGVTSVSVSPDAIETTRQIIYQAESRAVR</sequence>
<evidence type="ECO:0000259" key="16">
    <source>
        <dbReference type="Pfam" id="PF00391"/>
    </source>
</evidence>
<dbReference type="Pfam" id="PF01326">
    <property type="entry name" value="PPDK_N"/>
    <property type="match status" value="1"/>
</dbReference>
<evidence type="ECO:0000256" key="11">
    <source>
        <dbReference type="ARBA" id="ARBA00022840"/>
    </source>
</evidence>
<evidence type="ECO:0000256" key="5">
    <source>
        <dbReference type="ARBA" id="ARBA00011996"/>
    </source>
</evidence>
<dbReference type="SUPFAM" id="SSF51621">
    <property type="entry name" value="Phosphoenolpyruvate/pyruvate domain"/>
    <property type="match status" value="1"/>
</dbReference>
<comment type="similarity">
    <text evidence="4 15">Belongs to the PEP-utilizing enzyme family.</text>
</comment>
<dbReference type="NCBIfam" id="TIGR01418">
    <property type="entry name" value="PEP_synth"/>
    <property type="match status" value="1"/>
</dbReference>
<comment type="pathway">
    <text evidence="3 15">Carbohydrate biosynthesis; gluconeogenesis.</text>
</comment>
<dbReference type="InterPro" id="IPR036637">
    <property type="entry name" value="Phosphohistidine_dom_sf"/>
</dbReference>
<keyword evidence="9 15" id="KW-0547">Nucleotide-binding</keyword>
<dbReference type="SUPFAM" id="SSF56059">
    <property type="entry name" value="Glutathione synthetase ATP-binding domain-like"/>
    <property type="match status" value="1"/>
</dbReference>
<dbReference type="UniPathway" id="UPA00138"/>
<keyword evidence="10 15" id="KW-0418">Kinase</keyword>
<evidence type="ECO:0000256" key="4">
    <source>
        <dbReference type="ARBA" id="ARBA00007837"/>
    </source>
</evidence>
<evidence type="ECO:0000256" key="13">
    <source>
        <dbReference type="ARBA" id="ARBA00033470"/>
    </source>
</evidence>
<dbReference type="Pfam" id="PF02896">
    <property type="entry name" value="PEP-utilizers_C"/>
    <property type="match status" value="1"/>
</dbReference>
<evidence type="ECO:0000256" key="3">
    <source>
        <dbReference type="ARBA" id="ARBA00004742"/>
    </source>
</evidence>
<evidence type="ECO:0000256" key="1">
    <source>
        <dbReference type="ARBA" id="ARBA00001946"/>
    </source>
</evidence>
<dbReference type="Gene3D" id="3.50.30.10">
    <property type="entry name" value="Phosphohistidine domain"/>
    <property type="match status" value="1"/>
</dbReference>
<dbReference type="InterPro" id="IPR002192">
    <property type="entry name" value="PPDK_AMP/ATP-bd"/>
</dbReference>
<dbReference type="PRINTS" id="PR01736">
    <property type="entry name" value="PHPHTRNFRASE"/>
</dbReference>
<evidence type="ECO:0000259" key="18">
    <source>
        <dbReference type="Pfam" id="PF02896"/>
    </source>
</evidence>
<evidence type="ECO:0000313" key="19">
    <source>
        <dbReference type="EMBL" id="KKU60773.1"/>
    </source>
</evidence>
<dbReference type="Gene3D" id="3.20.20.60">
    <property type="entry name" value="Phosphoenolpyruvate-binding domains"/>
    <property type="match status" value="1"/>
</dbReference>
<dbReference type="InterPro" id="IPR000121">
    <property type="entry name" value="PEP_util_C"/>
</dbReference>
<proteinExistence type="inferred from homology"/>
<dbReference type="InterPro" id="IPR008279">
    <property type="entry name" value="PEP-util_enz_mobile_dom"/>
</dbReference>
<dbReference type="EC" id="2.7.9.2" evidence="5 15"/>
<keyword evidence="19" id="KW-0670">Pyruvate</keyword>
<protein>
    <recommendedName>
        <fullName evidence="6 15">Phosphoenolpyruvate synthase</fullName>
        <shortName evidence="15">PEP synthase</shortName>
        <ecNumber evidence="5 15">2.7.9.2</ecNumber>
    </recommendedName>
    <alternativeName>
        <fullName evidence="13 15">Pyruvate, water dikinase</fullName>
    </alternativeName>
</protein>
<reference evidence="19 20" key="1">
    <citation type="journal article" date="2015" name="Nature">
        <title>rRNA introns, odd ribosomes, and small enigmatic genomes across a large radiation of phyla.</title>
        <authorList>
            <person name="Brown C.T."/>
            <person name="Hug L.A."/>
            <person name="Thomas B.C."/>
            <person name="Sharon I."/>
            <person name="Castelle C.J."/>
            <person name="Singh A."/>
            <person name="Wilkins M.J."/>
            <person name="Williams K.H."/>
            <person name="Banfield J.F."/>
        </authorList>
    </citation>
    <scope>NUCLEOTIDE SEQUENCE [LARGE SCALE GENOMIC DNA]</scope>
</reference>
<dbReference type="Gene3D" id="3.30.1490.20">
    <property type="entry name" value="ATP-grasp fold, A domain"/>
    <property type="match status" value="1"/>
</dbReference>
<evidence type="ECO:0000313" key="20">
    <source>
        <dbReference type="Proteomes" id="UP000033860"/>
    </source>
</evidence>
<feature type="domain" description="PEP-utilising enzyme C-terminal" evidence="18">
    <location>
        <begin position="472"/>
        <end position="769"/>
    </location>
</feature>
<comment type="function">
    <text evidence="2 15">Catalyzes the phosphorylation of pyruvate to phosphoenolpyruvate.</text>
</comment>
<dbReference type="Proteomes" id="UP000033860">
    <property type="component" value="Unassembled WGS sequence"/>
</dbReference>
<evidence type="ECO:0000256" key="15">
    <source>
        <dbReference type="PIRNR" id="PIRNR000854"/>
    </source>
</evidence>
<evidence type="ECO:0000256" key="8">
    <source>
        <dbReference type="ARBA" id="ARBA00022723"/>
    </source>
</evidence>
<dbReference type="PROSITE" id="PS00370">
    <property type="entry name" value="PEP_ENZYMES_PHOS_SITE"/>
    <property type="match status" value="1"/>
</dbReference>
<dbReference type="PANTHER" id="PTHR43030">
    <property type="entry name" value="PHOSPHOENOLPYRUVATE SYNTHASE"/>
    <property type="match status" value="1"/>
</dbReference>
<keyword evidence="12 15" id="KW-0460">Magnesium</keyword>
<dbReference type="FunFam" id="3.30.1490.20:FF:000010">
    <property type="entry name" value="Phosphoenolpyruvate synthase"/>
    <property type="match status" value="1"/>
</dbReference>
<dbReference type="EMBL" id="LCNT01000007">
    <property type="protein sequence ID" value="KKU60773.1"/>
    <property type="molecule type" value="Genomic_DNA"/>
</dbReference>
<dbReference type="InterPro" id="IPR015813">
    <property type="entry name" value="Pyrv/PenolPyrv_kinase-like_dom"/>
</dbReference>
<evidence type="ECO:0000256" key="9">
    <source>
        <dbReference type="ARBA" id="ARBA00022741"/>
    </source>
</evidence>
<dbReference type="GO" id="GO:0006094">
    <property type="term" value="P:gluconeogenesis"/>
    <property type="evidence" value="ECO:0007669"/>
    <property type="project" value="UniProtKB-UniPathway"/>
</dbReference>
<dbReference type="Pfam" id="PF00391">
    <property type="entry name" value="PEP-utilizers"/>
    <property type="match status" value="1"/>
</dbReference>
<dbReference type="SUPFAM" id="SSF52009">
    <property type="entry name" value="Phosphohistidine domain"/>
    <property type="match status" value="1"/>
</dbReference>
<comment type="catalytic activity">
    <reaction evidence="14 15">
        <text>pyruvate + ATP + H2O = phosphoenolpyruvate + AMP + phosphate + 2 H(+)</text>
        <dbReference type="Rhea" id="RHEA:11364"/>
        <dbReference type="ChEBI" id="CHEBI:15361"/>
        <dbReference type="ChEBI" id="CHEBI:15377"/>
        <dbReference type="ChEBI" id="CHEBI:15378"/>
        <dbReference type="ChEBI" id="CHEBI:30616"/>
        <dbReference type="ChEBI" id="CHEBI:43474"/>
        <dbReference type="ChEBI" id="CHEBI:58702"/>
        <dbReference type="ChEBI" id="CHEBI:456215"/>
        <dbReference type="EC" id="2.7.9.2"/>
    </reaction>
</comment>
<name>A0A0G1U360_9BACT</name>
<dbReference type="Gene3D" id="3.30.470.20">
    <property type="entry name" value="ATP-grasp fold, B domain"/>
    <property type="match status" value="1"/>
</dbReference>
<dbReference type="InterPro" id="IPR006319">
    <property type="entry name" value="PEP_synth"/>
</dbReference>
<evidence type="ECO:0000256" key="7">
    <source>
        <dbReference type="ARBA" id="ARBA00022679"/>
    </source>
</evidence>
<keyword evidence="7 15" id="KW-0808">Transferase</keyword>
<dbReference type="PANTHER" id="PTHR43030:SF1">
    <property type="entry name" value="PHOSPHOENOLPYRUVATE SYNTHASE"/>
    <property type="match status" value="1"/>
</dbReference>
<evidence type="ECO:0000256" key="6">
    <source>
        <dbReference type="ARBA" id="ARBA00021623"/>
    </source>
</evidence>